<name>A0AA39XMP6_9PEZI</name>
<feature type="compositionally biased region" description="Basic and acidic residues" evidence="1">
    <location>
        <begin position="314"/>
        <end position="339"/>
    </location>
</feature>
<feature type="compositionally biased region" description="Basic and acidic residues" evidence="1">
    <location>
        <begin position="649"/>
        <end position="658"/>
    </location>
</feature>
<dbReference type="InterPro" id="IPR006461">
    <property type="entry name" value="PLAC_motif_containing"/>
</dbReference>
<sequence length="683" mass="76871">MATNAQGRDWKNGLCDPGDDGDCPRSCFIGCDQFGRTRYRLQQLDHHQDPLDLTNYKGCNPTCWDYCFLCFGGLYIGSGVYTGKQTQRVRETYGIKGSYSDDIVKGIFCQPCSLIRNEIEIRRRENENRDIELASLQQPPLPLGERNYRPLFSIPNNDAYKPEPQMLAANNNNNGRPQGREVHFHETPQDSGKNGRRIVPLYPTEHDRDQNIKIWKGLELPQIPHVASPESNDGLSRRSQALTPISERDSTEDPHLHQLRENKPNFPQVQDWLQSVAPTAKDKRTAQQAVIVPGPVKKQYKGKHPAPSGPPCQPKDKKEEKKASKKSPKDASQEKRQDEAPQPQPSDETSQRKPSIIIIPSDESQSGRPDATSKTADESGVPKEPASKTYRKTPAPLEHELSDDEVASSSLEGPLLHKLSMDPRVPTPDPAARQHGIEADKRVESPQPQDRSHSLSVDARVPTPDIADRQHDIDIDQEIASPHPKNRAHNISNDLLLAVESTPAKDHDLSSDISVQSHTIEEDSRVPTPVIFARREHSISRDKRVPSPSGGAFAHGIYLDERVPTPELVWLNLEHDITQDRKVLTPSPDYEEHDIHADERVKSHPMRPARQHSIRSDRRVPELSGQSSRHNLQDDARAPSPSGSRKAREHSINSDRRVTQRAYQLLEHFLEQDRKASAGRSEK</sequence>
<feature type="region of interest" description="Disordered" evidence="1">
    <location>
        <begin position="596"/>
        <end position="660"/>
    </location>
</feature>
<reference evidence="2" key="1">
    <citation type="submission" date="2023-06" db="EMBL/GenBank/DDBJ databases">
        <title>Genome-scale phylogeny and comparative genomics of the fungal order Sordariales.</title>
        <authorList>
            <consortium name="Lawrence Berkeley National Laboratory"/>
            <person name="Hensen N."/>
            <person name="Bonometti L."/>
            <person name="Westerberg I."/>
            <person name="Brannstrom I.O."/>
            <person name="Guillou S."/>
            <person name="Cros-Aarteil S."/>
            <person name="Calhoun S."/>
            <person name="Haridas S."/>
            <person name="Kuo A."/>
            <person name="Mondo S."/>
            <person name="Pangilinan J."/>
            <person name="Riley R."/>
            <person name="LaButti K."/>
            <person name="Andreopoulos B."/>
            <person name="Lipzen A."/>
            <person name="Chen C."/>
            <person name="Yanf M."/>
            <person name="Daum C."/>
            <person name="Ng V."/>
            <person name="Clum A."/>
            <person name="Steindorff A."/>
            <person name="Ohm R."/>
            <person name="Martin F."/>
            <person name="Silar P."/>
            <person name="Natvig D."/>
            <person name="Lalanne C."/>
            <person name="Gautier V."/>
            <person name="Ament-velasquez S.L."/>
            <person name="Kruys A."/>
            <person name="Hutchinson M.I."/>
            <person name="Powell A.J."/>
            <person name="Barry K."/>
            <person name="Miller A.N."/>
            <person name="Grigoriev I.V."/>
            <person name="Debuchy R."/>
            <person name="Gladieux P."/>
            <person name="Thoren M.H."/>
            <person name="Johannesson H."/>
        </authorList>
    </citation>
    <scope>NUCLEOTIDE SEQUENCE</scope>
    <source>
        <strain evidence="2">SMH3391-2</strain>
    </source>
</reference>
<feature type="region of interest" description="Disordered" evidence="1">
    <location>
        <begin position="245"/>
        <end position="472"/>
    </location>
</feature>
<feature type="compositionally biased region" description="Polar residues" evidence="1">
    <location>
        <begin position="265"/>
        <end position="277"/>
    </location>
</feature>
<dbReference type="Pfam" id="PF04749">
    <property type="entry name" value="PLAC8"/>
    <property type="match status" value="1"/>
</dbReference>
<feature type="compositionally biased region" description="Basic and acidic residues" evidence="1">
    <location>
        <begin position="435"/>
        <end position="444"/>
    </location>
</feature>
<feature type="compositionally biased region" description="Basic residues" evidence="1">
    <location>
        <begin position="603"/>
        <end position="613"/>
    </location>
</feature>
<gene>
    <name evidence="2" type="ORF">B0T17DRAFT_612620</name>
</gene>
<evidence type="ECO:0000313" key="3">
    <source>
        <dbReference type="Proteomes" id="UP001174934"/>
    </source>
</evidence>
<evidence type="ECO:0000256" key="1">
    <source>
        <dbReference type="SAM" id="MobiDB-lite"/>
    </source>
</evidence>
<keyword evidence="3" id="KW-1185">Reference proteome</keyword>
<evidence type="ECO:0000313" key="2">
    <source>
        <dbReference type="EMBL" id="KAK0635805.1"/>
    </source>
</evidence>
<dbReference type="EMBL" id="JAULSR010000001">
    <property type="protein sequence ID" value="KAK0635805.1"/>
    <property type="molecule type" value="Genomic_DNA"/>
</dbReference>
<dbReference type="Proteomes" id="UP001174934">
    <property type="component" value="Unassembled WGS sequence"/>
</dbReference>
<dbReference type="PANTHER" id="PTHR15907">
    <property type="entry name" value="DUF614 FAMILY PROTEIN-RELATED"/>
    <property type="match status" value="1"/>
</dbReference>
<proteinExistence type="predicted"/>
<accession>A0AA39XMP6</accession>
<feature type="compositionally biased region" description="Basic and acidic residues" evidence="1">
    <location>
        <begin position="246"/>
        <end position="263"/>
    </location>
</feature>
<protein>
    <submittedName>
        <fullName evidence="2">Uncharacterized protein</fullName>
    </submittedName>
</protein>
<comment type="caution">
    <text evidence="2">The sequence shown here is derived from an EMBL/GenBank/DDBJ whole genome shotgun (WGS) entry which is preliminary data.</text>
</comment>
<feature type="compositionally biased region" description="Basic and acidic residues" evidence="1">
    <location>
        <begin position="178"/>
        <end position="188"/>
    </location>
</feature>
<feature type="region of interest" description="Disordered" evidence="1">
    <location>
        <begin position="173"/>
        <end position="198"/>
    </location>
</feature>
<organism evidence="2 3">
    <name type="scientific">Bombardia bombarda</name>
    <dbReference type="NCBI Taxonomy" id="252184"/>
    <lineage>
        <taxon>Eukaryota</taxon>
        <taxon>Fungi</taxon>
        <taxon>Dikarya</taxon>
        <taxon>Ascomycota</taxon>
        <taxon>Pezizomycotina</taxon>
        <taxon>Sordariomycetes</taxon>
        <taxon>Sordariomycetidae</taxon>
        <taxon>Sordariales</taxon>
        <taxon>Lasiosphaeriaceae</taxon>
        <taxon>Bombardia</taxon>
    </lineage>
</organism>
<dbReference type="AlphaFoldDB" id="A0AA39XMP6"/>